<feature type="signal peptide" evidence="3">
    <location>
        <begin position="1"/>
        <end position="19"/>
    </location>
</feature>
<feature type="chain" id="PRO_5044756101" evidence="3">
    <location>
        <begin position="20"/>
        <end position="430"/>
    </location>
</feature>
<evidence type="ECO:0000313" key="5">
    <source>
        <dbReference type="Proteomes" id="UP001516400"/>
    </source>
</evidence>
<feature type="transmembrane region" description="Helical" evidence="2">
    <location>
        <begin position="411"/>
        <end position="429"/>
    </location>
</feature>
<evidence type="ECO:0000256" key="3">
    <source>
        <dbReference type="SAM" id="SignalP"/>
    </source>
</evidence>
<keyword evidence="2" id="KW-1133">Transmembrane helix</keyword>
<comment type="caution">
    <text evidence="4">The sequence shown here is derived from an EMBL/GenBank/DDBJ whole genome shotgun (WGS) entry which is preliminary data.</text>
</comment>
<dbReference type="Proteomes" id="UP001516400">
    <property type="component" value="Unassembled WGS sequence"/>
</dbReference>
<keyword evidence="5" id="KW-1185">Reference proteome</keyword>
<accession>A0ABD2MN23</accession>
<gene>
    <name evidence="4" type="ORF">HHI36_006936</name>
</gene>
<name>A0ABD2MN23_9CUCU</name>
<evidence type="ECO:0000313" key="4">
    <source>
        <dbReference type="EMBL" id="KAL3267804.1"/>
    </source>
</evidence>
<protein>
    <submittedName>
        <fullName evidence="4">Uncharacterized protein</fullName>
    </submittedName>
</protein>
<dbReference type="EMBL" id="JABFTP020000021">
    <property type="protein sequence ID" value="KAL3267804.1"/>
    <property type="molecule type" value="Genomic_DNA"/>
</dbReference>
<dbReference type="AlphaFoldDB" id="A0ABD2MN23"/>
<feature type="region of interest" description="Disordered" evidence="1">
    <location>
        <begin position="187"/>
        <end position="212"/>
    </location>
</feature>
<keyword evidence="3" id="KW-0732">Signal</keyword>
<evidence type="ECO:0000256" key="2">
    <source>
        <dbReference type="SAM" id="Phobius"/>
    </source>
</evidence>
<sequence>MKTTIFLSCPIIFLSLCAGFTSISEYPYLYTVVVNTGFVPGQNTLRVCSAIELVEEQFYLTPKICFEQPIMNMEMKVALVQKKQLKFHSLVYEPFILRWETFSDYVILEKDTETDWELVVMDKSSIEDSFVEVDNNTETITEGDYYSELKTTMIDQENEEETWNSDHSDTRHTVSVSDFPNEHIASLSPSSRLDAPLQEGNDSSKASDKRKRYTHYKAHFTSRRRQASKVAKRDEAVLHPVFPEEDDLPPRVLITIPHSPLFSECFTLGWGTFFSSKQTLQGLEGLELKRSEISAFKPGATNTSEYYYTEIWFEREGGDKSFVQDIGSPLICKVKDRGNVNVIIGMYMGGNSSTNSEFDCYRSFKGEFYYITHWAIGANVSVTGDPAKWTLWPVEYGEEPKSFSMKITAKTIASIVILSMLLYCIFLNFV</sequence>
<keyword evidence="2" id="KW-0812">Transmembrane</keyword>
<proteinExistence type="predicted"/>
<organism evidence="4 5">
    <name type="scientific">Cryptolaemus montrouzieri</name>
    <dbReference type="NCBI Taxonomy" id="559131"/>
    <lineage>
        <taxon>Eukaryota</taxon>
        <taxon>Metazoa</taxon>
        <taxon>Ecdysozoa</taxon>
        <taxon>Arthropoda</taxon>
        <taxon>Hexapoda</taxon>
        <taxon>Insecta</taxon>
        <taxon>Pterygota</taxon>
        <taxon>Neoptera</taxon>
        <taxon>Endopterygota</taxon>
        <taxon>Coleoptera</taxon>
        <taxon>Polyphaga</taxon>
        <taxon>Cucujiformia</taxon>
        <taxon>Coccinelloidea</taxon>
        <taxon>Coccinellidae</taxon>
        <taxon>Scymninae</taxon>
        <taxon>Scymnini</taxon>
        <taxon>Cryptolaemus</taxon>
    </lineage>
</organism>
<reference evidence="4 5" key="1">
    <citation type="journal article" date="2021" name="BMC Biol.">
        <title>Horizontally acquired antibacterial genes associated with adaptive radiation of ladybird beetles.</title>
        <authorList>
            <person name="Li H.S."/>
            <person name="Tang X.F."/>
            <person name="Huang Y.H."/>
            <person name="Xu Z.Y."/>
            <person name="Chen M.L."/>
            <person name="Du X.Y."/>
            <person name="Qiu B.Y."/>
            <person name="Chen P.T."/>
            <person name="Zhang W."/>
            <person name="Slipinski A."/>
            <person name="Escalona H.E."/>
            <person name="Waterhouse R.M."/>
            <person name="Zwick A."/>
            <person name="Pang H."/>
        </authorList>
    </citation>
    <scope>NUCLEOTIDE SEQUENCE [LARGE SCALE GENOMIC DNA]</scope>
    <source>
        <strain evidence="4">SYSU2018</strain>
    </source>
</reference>
<keyword evidence="2" id="KW-0472">Membrane</keyword>
<evidence type="ECO:0000256" key="1">
    <source>
        <dbReference type="SAM" id="MobiDB-lite"/>
    </source>
</evidence>